<accession>A0A5C8KUB7</accession>
<dbReference type="Pfam" id="PF01965">
    <property type="entry name" value="DJ-1_PfpI"/>
    <property type="match status" value="1"/>
</dbReference>
<dbReference type="InterPro" id="IPR002818">
    <property type="entry name" value="DJ-1/PfpI"/>
</dbReference>
<reference evidence="3 4" key="1">
    <citation type="submission" date="2019-08" db="EMBL/GenBank/DDBJ databases">
        <authorList>
            <person name="Karlyshev A.V."/>
        </authorList>
    </citation>
    <scope>NUCLEOTIDE SEQUENCE [LARGE SCALE GENOMIC DNA]</scope>
    <source>
        <strain evidence="3 4">Alg18-2.2</strain>
    </source>
</reference>
<name>A0A5C8KUB7_9GAMM</name>
<comment type="similarity">
    <text evidence="1">Belongs to the peptidase C56 family.</text>
</comment>
<dbReference type="CDD" id="cd03134">
    <property type="entry name" value="GATase1_PfpI_like"/>
    <property type="match status" value="1"/>
</dbReference>
<dbReference type="AlphaFoldDB" id="A0A5C8KUB7"/>
<dbReference type="RefSeq" id="WP_147891016.1">
    <property type="nucleotide sequence ID" value="NZ_VRTS01000002.1"/>
</dbReference>
<comment type="caution">
    <text evidence="3">The sequence shown here is derived from an EMBL/GenBank/DDBJ whole genome shotgun (WGS) entry which is preliminary data.</text>
</comment>
<gene>
    <name evidence="3" type="ORF">FU658_04760</name>
</gene>
<keyword evidence="3" id="KW-0315">Glutamine amidotransferase</keyword>
<dbReference type="SUPFAM" id="SSF52317">
    <property type="entry name" value="Class I glutamine amidotransferase-like"/>
    <property type="match status" value="1"/>
</dbReference>
<keyword evidence="4" id="KW-1185">Reference proteome</keyword>
<dbReference type="NCBIfam" id="TIGR01382">
    <property type="entry name" value="PfpI"/>
    <property type="match status" value="1"/>
</dbReference>
<dbReference type="PROSITE" id="PS51276">
    <property type="entry name" value="PEPTIDASE_C56_PFPI"/>
    <property type="match status" value="1"/>
</dbReference>
<dbReference type="InterPro" id="IPR006286">
    <property type="entry name" value="C56_PfpI-like"/>
</dbReference>
<dbReference type="Gene3D" id="3.40.50.880">
    <property type="match status" value="1"/>
</dbReference>
<dbReference type="InterPro" id="IPR029062">
    <property type="entry name" value="Class_I_gatase-like"/>
</dbReference>
<evidence type="ECO:0000313" key="3">
    <source>
        <dbReference type="EMBL" id="TXK65096.1"/>
    </source>
</evidence>
<dbReference type="OrthoDB" id="9792284at2"/>
<evidence type="ECO:0000259" key="2">
    <source>
        <dbReference type="Pfam" id="PF01965"/>
    </source>
</evidence>
<feature type="domain" description="DJ-1/PfpI" evidence="2">
    <location>
        <begin position="13"/>
        <end position="180"/>
    </location>
</feature>
<protein>
    <submittedName>
        <fullName evidence="3">Type 1 glutamine amidotransferase</fullName>
    </submittedName>
</protein>
<organism evidence="3 4">
    <name type="scientific">Alkalisalibacterium limincola</name>
    <dbReference type="NCBI Taxonomy" id="2699169"/>
    <lineage>
        <taxon>Bacteria</taxon>
        <taxon>Pseudomonadati</taxon>
        <taxon>Pseudomonadota</taxon>
        <taxon>Gammaproteobacteria</taxon>
        <taxon>Lysobacterales</taxon>
        <taxon>Lysobacteraceae</taxon>
        <taxon>Alkalisalibacterium</taxon>
    </lineage>
</organism>
<sequence>MSTPRIDRDLSGKRIAVLATDGFEYSELTGPRDGLAKAGAKVDVITPKGESIKGWTGGNWADSVAADLSLADADPFHYHALVLPGGVINPDKLRVDEAAMEFIKAMATAGKPVGAICHGPWLLVEAGLVKGRRVTSWKSIRRDLENAGGQWEDSEVVVDGAIITSRNPDDIPAFTDAIAKATLG</sequence>
<dbReference type="EMBL" id="VRTS01000002">
    <property type="protein sequence ID" value="TXK65096.1"/>
    <property type="molecule type" value="Genomic_DNA"/>
</dbReference>
<evidence type="ECO:0000256" key="1">
    <source>
        <dbReference type="ARBA" id="ARBA00008542"/>
    </source>
</evidence>
<dbReference type="PANTHER" id="PTHR42733:SF12">
    <property type="entry name" value="PROTEINASE"/>
    <property type="match status" value="1"/>
</dbReference>
<evidence type="ECO:0000313" key="4">
    <source>
        <dbReference type="Proteomes" id="UP000321248"/>
    </source>
</evidence>
<proteinExistence type="inferred from homology"/>
<dbReference type="PANTHER" id="PTHR42733">
    <property type="entry name" value="DJ-1 PROTEIN"/>
    <property type="match status" value="1"/>
</dbReference>
<dbReference type="Proteomes" id="UP000321248">
    <property type="component" value="Unassembled WGS sequence"/>
</dbReference>